<feature type="transmembrane region" description="Helical" evidence="1">
    <location>
        <begin position="240"/>
        <end position="264"/>
    </location>
</feature>
<dbReference type="RefSeq" id="WP_244532636.1">
    <property type="nucleotide sequence ID" value="NZ_FOBW01000013.1"/>
</dbReference>
<keyword evidence="1" id="KW-1133">Transmembrane helix</keyword>
<gene>
    <name evidence="2" type="ORF">SAMN05192533_11326</name>
</gene>
<feature type="transmembrane region" description="Helical" evidence="1">
    <location>
        <begin position="276"/>
        <end position="301"/>
    </location>
</feature>
<evidence type="ECO:0000313" key="2">
    <source>
        <dbReference type="EMBL" id="SEN43041.1"/>
    </source>
</evidence>
<reference evidence="3" key="1">
    <citation type="submission" date="2016-10" db="EMBL/GenBank/DDBJ databases">
        <authorList>
            <person name="Varghese N."/>
            <person name="Submissions S."/>
        </authorList>
    </citation>
    <scope>NUCLEOTIDE SEQUENCE [LARGE SCALE GENOMIC DNA]</scope>
    <source>
        <strain evidence="3">B48,IBRC-M 10115,DSM 25386,CECT 8001</strain>
    </source>
</reference>
<keyword evidence="1" id="KW-0472">Membrane</keyword>
<feature type="transmembrane region" description="Helical" evidence="1">
    <location>
        <begin position="100"/>
        <end position="125"/>
    </location>
</feature>
<feature type="transmembrane region" description="Helical" evidence="1">
    <location>
        <begin position="12"/>
        <end position="40"/>
    </location>
</feature>
<keyword evidence="1" id="KW-0812">Transmembrane</keyword>
<dbReference type="InterPro" id="IPR018710">
    <property type="entry name" value="DUF2232"/>
</dbReference>
<dbReference type="EMBL" id="FOBW01000013">
    <property type="protein sequence ID" value="SEN43041.1"/>
    <property type="molecule type" value="Genomic_DNA"/>
</dbReference>
<dbReference type="STRING" id="930146.SAMN05192533_11326"/>
<evidence type="ECO:0000313" key="3">
    <source>
        <dbReference type="Proteomes" id="UP000198553"/>
    </source>
</evidence>
<dbReference type="PANTHER" id="PTHR41324">
    <property type="entry name" value="MEMBRANE PROTEIN-RELATED"/>
    <property type="match status" value="1"/>
</dbReference>
<accession>A0A1H8GFV4</accession>
<dbReference type="PANTHER" id="PTHR41324:SF1">
    <property type="entry name" value="DUF2232 DOMAIN-CONTAINING PROTEIN"/>
    <property type="match status" value="1"/>
</dbReference>
<proteinExistence type="predicted"/>
<protein>
    <submittedName>
        <fullName evidence="2">Uncharacterized conserved protein YybS, DUF2232 family</fullName>
    </submittedName>
</protein>
<dbReference type="Proteomes" id="UP000198553">
    <property type="component" value="Unassembled WGS sequence"/>
</dbReference>
<keyword evidence="3" id="KW-1185">Reference proteome</keyword>
<dbReference type="Pfam" id="PF09991">
    <property type="entry name" value="DUF2232"/>
    <property type="match status" value="1"/>
</dbReference>
<feature type="transmembrane region" description="Helical" evidence="1">
    <location>
        <begin position="60"/>
        <end position="93"/>
    </location>
</feature>
<organism evidence="2 3">
    <name type="scientific">Mesobacillus persicus</name>
    <dbReference type="NCBI Taxonomy" id="930146"/>
    <lineage>
        <taxon>Bacteria</taxon>
        <taxon>Bacillati</taxon>
        <taxon>Bacillota</taxon>
        <taxon>Bacilli</taxon>
        <taxon>Bacillales</taxon>
        <taxon>Bacillaceae</taxon>
        <taxon>Mesobacillus</taxon>
    </lineage>
</organism>
<feature type="transmembrane region" description="Helical" evidence="1">
    <location>
        <begin position="218"/>
        <end position="234"/>
    </location>
</feature>
<feature type="transmembrane region" description="Helical" evidence="1">
    <location>
        <begin position="177"/>
        <end position="197"/>
    </location>
</feature>
<sequence length="315" mass="35452">MKNKSTYKLTEGAILLAIFTVLLLMTLYIPGLGLVVNFFLALPFMMFSAKHDWKSASVFTIAALILSLIVGTFLAIPIALTYGVTGVVIGLMIGKGKSRLAIFVAGSLVFLANTIIQYAIAVALFNMNMIEEFLVTFKESINTSVGMLENMGQTVDESVVEQFESTVTLMETLMPSMFVMASFMIVFLIQLLCFPVLRRFGVKVQQWMPFREMSLPKSLLWYYLLSLIASMFVQPEVGSYWHWAITNLLFVLQFLMLVQGFTFIAYYSHPKGYSKAILVVSIILAVLIPFILYIVRILGIIDLGFDLRKRMGEKK</sequence>
<dbReference type="AlphaFoldDB" id="A0A1H8GFV4"/>
<evidence type="ECO:0000256" key="1">
    <source>
        <dbReference type="SAM" id="Phobius"/>
    </source>
</evidence>
<name>A0A1H8GFV4_9BACI</name>